<feature type="region of interest" description="Disordered" evidence="1">
    <location>
        <begin position="324"/>
        <end position="343"/>
    </location>
</feature>
<dbReference type="InterPro" id="IPR014982">
    <property type="entry name" value="GSCFA"/>
</dbReference>
<evidence type="ECO:0000313" key="6">
    <source>
        <dbReference type="Proteomes" id="UP000634647"/>
    </source>
</evidence>
<feature type="domain" description="GSCFA" evidence="2">
    <location>
        <begin position="43"/>
        <end position="313"/>
    </location>
</feature>
<evidence type="ECO:0000313" key="4">
    <source>
        <dbReference type="EMBL" id="SDX03862.1"/>
    </source>
</evidence>
<comment type="caution">
    <text evidence="3">The sequence shown here is derived from an EMBL/GenBank/DDBJ whole genome shotgun (WGS) entry which is preliminary data.</text>
</comment>
<dbReference type="Proteomes" id="UP000634647">
    <property type="component" value="Unassembled WGS sequence"/>
</dbReference>
<evidence type="ECO:0000313" key="3">
    <source>
        <dbReference type="EMBL" id="GHE02039.1"/>
    </source>
</evidence>
<dbReference type="EMBL" id="FNOB01000009">
    <property type="protein sequence ID" value="SDX03862.1"/>
    <property type="molecule type" value="Genomic_DNA"/>
</dbReference>
<keyword evidence="5" id="KW-1185">Reference proteome</keyword>
<name>A0AAN4URI9_9RHOB</name>
<evidence type="ECO:0000259" key="2">
    <source>
        <dbReference type="Pfam" id="PF08885"/>
    </source>
</evidence>
<dbReference type="Proteomes" id="UP000199541">
    <property type="component" value="Unassembled WGS sequence"/>
</dbReference>
<dbReference type="RefSeq" id="WP_035845294.1">
    <property type="nucleotide sequence ID" value="NZ_BNAB01000008.1"/>
</dbReference>
<gene>
    <name evidence="3" type="ORF">GCM10008024_20050</name>
    <name evidence="4" type="ORF">SAMN05444006_10959</name>
</gene>
<protein>
    <submittedName>
        <fullName evidence="4">GSCFA family protein</fullName>
    </submittedName>
</protein>
<reference evidence="4 5" key="2">
    <citation type="submission" date="2016-10" db="EMBL/GenBank/DDBJ databases">
        <authorList>
            <person name="Varghese N."/>
            <person name="Submissions S."/>
        </authorList>
    </citation>
    <scope>NUCLEOTIDE SEQUENCE [LARGE SCALE GENOMIC DNA]</scope>
    <source>
        <strain evidence="4 5">DSM 24802</strain>
    </source>
</reference>
<evidence type="ECO:0000313" key="5">
    <source>
        <dbReference type="Proteomes" id="UP000199541"/>
    </source>
</evidence>
<dbReference type="AlphaFoldDB" id="A0AAN4URI9"/>
<organism evidence="3 6">
    <name type="scientific">Allgaiera indica</name>
    <dbReference type="NCBI Taxonomy" id="765699"/>
    <lineage>
        <taxon>Bacteria</taxon>
        <taxon>Pseudomonadati</taxon>
        <taxon>Pseudomonadota</taxon>
        <taxon>Alphaproteobacteria</taxon>
        <taxon>Rhodobacterales</taxon>
        <taxon>Paracoccaceae</taxon>
        <taxon>Allgaiera</taxon>
    </lineage>
</organism>
<dbReference type="Pfam" id="PF08885">
    <property type="entry name" value="GSCFA"/>
    <property type="match status" value="1"/>
</dbReference>
<dbReference type="EMBL" id="BNAB01000008">
    <property type="protein sequence ID" value="GHE02039.1"/>
    <property type="molecule type" value="Genomic_DNA"/>
</dbReference>
<reference evidence="3" key="1">
    <citation type="journal article" date="2014" name="Int. J. Syst. Evol. Microbiol.">
        <title>Complete genome sequence of Corynebacterium casei LMG S-19264T (=DSM 44701T), isolated from a smear-ripened cheese.</title>
        <authorList>
            <consortium name="US DOE Joint Genome Institute (JGI-PGF)"/>
            <person name="Walter F."/>
            <person name="Albersmeier A."/>
            <person name="Kalinowski J."/>
            <person name="Ruckert C."/>
        </authorList>
    </citation>
    <scope>NUCLEOTIDE SEQUENCE</scope>
    <source>
        <strain evidence="3">CGMCC 1.10859</strain>
    </source>
</reference>
<evidence type="ECO:0000256" key="1">
    <source>
        <dbReference type="SAM" id="MobiDB-lite"/>
    </source>
</evidence>
<feature type="compositionally biased region" description="Low complexity" evidence="1">
    <location>
        <begin position="329"/>
        <end position="338"/>
    </location>
</feature>
<sequence length="365" mass="39723">MADNPYRELPPTAFWRTGVAEAGLFGLQGLWKSPWRLPSDARFSTFGSCFAQHISRALVARGVTWKDAEPAPGRTPDELARKYNYGVFTARTGNIYTAAQLLTWTRLALGEMPIEAIEIWEGPEGRFHDTLRPKIEPDGFESIAEARASLATTARAFRRAFAEAEVFVFTLGLTEGWEDASTGQCWPLCPGTGVGTFDPARHVFVNYDYPRIRADLEAAMALMRGVTPGLRFLFTVSPVPLVATASGGHVLVATTHSKSVLRAVAGDLAAACEEVDYFPSYEIIASPPARATFFEPNMRTIAPEGVNLVMTHFFAGLDISAPPERGEAQDGAQDGAAARQKASEAEMAAEDLVCEEIILEQFNDG</sequence>
<accession>A0AAN4URI9</accession>
<reference evidence="3" key="3">
    <citation type="submission" date="2023-06" db="EMBL/GenBank/DDBJ databases">
        <authorList>
            <person name="Sun Q."/>
            <person name="Zhou Y."/>
        </authorList>
    </citation>
    <scope>NUCLEOTIDE SEQUENCE</scope>
    <source>
        <strain evidence="3">CGMCC 1.10859</strain>
    </source>
</reference>
<proteinExistence type="predicted"/>